<sequence>MMKSSRNKLIIKRNNMKNNIYIIALALAATAFTGCSHDYNYDGEYDIAGYFHGSDPRNNLVSFASTTQKYDNDFAAGISTGQDSHTFTFTANISRNLKNATTVQVAFAADAPLLTTTYKDYKLATADQVTLPNKGIFEISKELTQLNIPITVNGLKKMDSPTVVPVRITPTNDELKSPTGTHQDYAYILINPKEQWIVALEGDGASVKMASSGNTYSSTNTLYVDFAIEKAIDQDCKVGLERDNSIFKSDGNKELAPEGITVTTKENAKGQQEIQATIELQHAEKFTKAGEYVLPMRAIFYDKEGKKHYISGGEILIPINVVDIAFAHSSTSPSGTEIPSEDFTLSLSNPLQYGSIDNLTDGVTNQYGYMPEGTTTLSIDLKRDTTVKGLKIGMYILTGFEYYTKSVKIFGSTDGKKWLPLSEEINFQEQTWNNINATKNVKVRYLKLEFNVQDYLGSLSEIKIFK</sequence>
<accession>E6MSE7</accession>
<feature type="domain" description="F5/8 type C" evidence="1">
    <location>
        <begin position="354"/>
        <end position="451"/>
    </location>
</feature>
<evidence type="ECO:0000259" key="2">
    <source>
        <dbReference type="Pfam" id="PF08522"/>
    </source>
</evidence>
<dbReference type="Proteomes" id="UP000003874">
    <property type="component" value="Unassembled WGS sequence"/>
</dbReference>
<dbReference type="InterPro" id="IPR008979">
    <property type="entry name" value="Galactose-bd-like_sf"/>
</dbReference>
<dbReference type="STRING" id="888832.HMPREF9420_2415"/>
<dbReference type="Gene3D" id="2.60.40.1740">
    <property type="entry name" value="hypothetical protein (bacova_03559)"/>
    <property type="match status" value="1"/>
</dbReference>
<dbReference type="Pfam" id="PF08522">
    <property type="entry name" value="BT_3987-like_N"/>
    <property type="match status" value="1"/>
</dbReference>
<keyword evidence="4" id="KW-1185">Reference proteome</keyword>
<proteinExistence type="predicted"/>
<dbReference type="InterPro" id="IPR000421">
    <property type="entry name" value="FA58C"/>
</dbReference>
<dbReference type="InterPro" id="IPR013728">
    <property type="entry name" value="BT_3987-like_N"/>
</dbReference>
<dbReference type="eggNOG" id="ENOG502ZV0H">
    <property type="taxonomic scope" value="Bacteria"/>
</dbReference>
<reference evidence="3 4" key="1">
    <citation type="submission" date="2010-12" db="EMBL/GenBank/DDBJ databases">
        <authorList>
            <person name="Muzny D."/>
            <person name="Qin X."/>
            <person name="Deng J."/>
            <person name="Jiang H."/>
            <person name="Liu Y."/>
            <person name="Qu J."/>
            <person name="Song X.-Z."/>
            <person name="Zhang L."/>
            <person name="Thornton R."/>
            <person name="Coyle M."/>
            <person name="Francisco L."/>
            <person name="Jackson L."/>
            <person name="Javaid M."/>
            <person name="Korchina V."/>
            <person name="Kovar C."/>
            <person name="Mata R."/>
            <person name="Mathew T."/>
            <person name="Ngo R."/>
            <person name="Nguyen L."/>
            <person name="Nguyen N."/>
            <person name="Okwuonu G."/>
            <person name="Ongeri F."/>
            <person name="Pham C."/>
            <person name="Simmons D."/>
            <person name="Wilczek-Boney K."/>
            <person name="Hale W."/>
            <person name="Jakkamsetti A."/>
            <person name="Pham P."/>
            <person name="Ruth R."/>
            <person name="San Lucas F."/>
            <person name="Warren J."/>
            <person name="Zhang J."/>
            <person name="Zhao Z."/>
            <person name="Zhou C."/>
            <person name="Zhu D."/>
            <person name="Lee S."/>
            <person name="Bess C."/>
            <person name="Blankenburg K."/>
            <person name="Forbes L."/>
            <person name="Fu Q."/>
            <person name="Gubbala S."/>
            <person name="Hirani K."/>
            <person name="Jayaseelan J.C."/>
            <person name="Lara F."/>
            <person name="Munidasa M."/>
            <person name="Palculict T."/>
            <person name="Patil S."/>
            <person name="Pu L.-L."/>
            <person name="Saada N."/>
            <person name="Tang L."/>
            <person name="Weissenberger G."/>
            <person name="Zhu Y."/>
            <person name="Hemphill L."/>
            <person name="Shang Y."/>
            <person name="Youmans B."/>
            <person name="Ayvaz T."/>
            <person name="Ross M."/>
            <person name="Santibanez J."/>
            <person name="Aqrawi P."/>
            <person name="Gross S."/>
            <person name="Joshi V."/>
            <person name="Fowler G."/>
            <person name="Nazareth L."/>
            <person name="Reid J."/>
            <person name="Worley K."/>
            <person name="Petrosino J."/>
            <person name="Highlander S."/>
            <person name="Gibbs R."/>
        </authorList>
    </citation>
    <scope>NUCLEOTIDE SEQUENCE [LARGE SCALE GENOMIC DNA]</scope>
    <source>
        <strain evidence="3 4">DSM 15606</strain>
    </source>
</reference>
<dbReference type="AlphaFoldDB" id="E6MSE7"/>
<dbReference type="PROSITE" id="PS51257">
    <property type="entry name" value="PROKAR_LIPOPROTEIN"/>
    <property type="match status" value="1"/>
</dbReference>
<protein>
    <submittedName>
        <fullName evidence="3">F5/8 type C domain protein</fullName>
    </submittedName>
</protein>
<dbReference type="EMBL" id="AEQO01000188">
    <property type="protein sequence ID" value="EFV03439.1"/>
    <property type="molecule type" value="Genomic_DNA"/>
</dbReference>
<dbReference type="Pfam" id="PF00754">
    <property type="entry name" value="F5_F8_type_C"/>
    <property type="match status" value="1"/>
</dbReference>
<organism evidence="3 4">
    <name type="scientific">Segatella salivae DSM 15606</name>
    <dbReference type="NCBI Taxonomy" id="888832"/>
    <lineage>
        <taxon>Bacteria</taxon>
        <taxon>Pseudomonadati</taxon>
        <taxon>Bacteroidota</taxon>
        <taxon>Bacteroidia</taxon>
        <taxon>Bacteroidales</taxon>
        <taxon>Prevotellaceae</taxon>
        <taxon>Segatella</taxon>
    </lineage>
</organism>
<name>E6MSE7_9BACT</name>
<evidence type="ECO:0000313" key="4">
    <source>
        <dbReference type="Proteomes" id="UP000003874"/>
    </source>
</evidence>
<gene>
    <name evidence="3" type="ORF">HMPREF9420_2415</name>
</gene>
<comment type="caution">
    <text evidence="3">The sequence shown here is derived from an EMBL/GenBank/DDBJ whole genome shotgun (WGS) entry which is preliminary data.</text>
</comment>
<evidence type="ECO:0000259" key="1">
    <source>
        <dbReference type="Pfam" id="PF00754"/>
    </source>
</evidence>
<dbReference type="Gene3D" id="2.60.120.260">
    <property type="entry name" value="Galactose-binding domain-like"/>
    <property type="match status" value="1"/>
</dbReference>
<dbReference type="SUPFAM" id="SSF49785">
    <property type="entry name" value="Galactose-binding domain-like"/>
    <property type="match status" value="1"/>
</dbReference>
<feature type="domain" description="BT-3987-like N-terminal" evidence="2">
    <location>
        <begin position="62"/>
        <end position="174"/>
    </location>
</feature>
<evidence type="ECO:0000313" key="3">
    <source>
        <dbReference type="EMBL" id="EFV03439.1"/>
    </source>
</evidence>
<dbReference type="HOGENOM" id="CLU_586426_0_0_10"/>